<keyword evidence="4" id="KW-0285">Flavoprotein</keyword>
<evidence type="ECO:0000256" key="5">
    <source>
        <dbReference type="ARBA" id="ARBA00025649"/>
    </source>
</evidence>
<dbReference type="GO" id="GO:0033539">
    <property type="term" value="P:fatty acid beta-oxidation using acyl-CoA dehydrogenase"/>
    <property type="evidence" value="ECO:0007669"/>
    <property type="project" value="TreeGrafter"/>
</dbReference>
<dbReference type="InterPro" id="IPR014729">
    <property type="entry name" value="Rossmann-like_a/b/a_fold"/>
</dbReference>
<comment type="cofactor">
    <cofactor evidence="6">
        <name>FAD</name>
        <dbReference type="ChEBI" id="CHEBI:57692"/>
    </cofactor>
    <text evidence="6">Binds 1 FAD per dimer.</text>
</comment>
<evidence type="ECO:0000256" key="2">
    <source>
        <dbReference type="ARBA" id="ARBA00011355"/>
    </source>
</evidence>
<comment type="function">
    <text evidence="5">The electron transfer flavoprotein serves as a specific electron acceptor for other dehydrogenases. It transfers the electrons to the main respiratory chain via ETF-ubiquinone oxidoreductase (ETF dehydrogenase).</text>
</comment>
<dbReference type="GO" id="GO:0009055">
    <property type="term" value="F:electron transfer activity"/>
    <property type="evidence" value="ECO:0007669"/>
    <property type="project" value="InterPro"/>
</dbReference>
<evidence type="ECO:0000256" key="4">
    <source>
        <dbReference type="ARBA" id="ARBA00022630"/>
    </source>
</evidence>
<comment type="subunit">
    <text evidence="2">Heterodimer of an alpha and a beta subunit.</text>
</comment>
<name>A0A7X6KWP8_9CELL</name>
<dbReference type="PANTHER" id="PTHR43153:SF11">
    <property type="entry name" value="ELECTRON TRANSFER FLAVOPROTEIN, SUBUNIT ALPHA (ETFA)"/>
    <property type="match status" value="1"/>
</dbReference>
<keyword evidence="6" id="KW-0274">FAD</keyword>
<comment type="similarity">
    <text evidence="1">Belongs to the ETF alpha-subunit/FixB family.</text>
</comment>
<dbReference type="InterPro" id="IPR029035">
    <property type="entry name" value="DHS-like_NAD/FAD-binding_dom"/>
</dbReference>
<evidence type="ECO:0000259" key="7">
    <source>
        <dbReference type="Pfam" id="PF00766"/>
    </source>
</evidence>
<feature type="domain" description="Electron transfer flavoprotein alpha/beta-subunit N-terminal" evidence="8">
    <location>
        <begin position="18"/>
        <end position="138"/>
    </location>
</feature>
<dbReference type="Pfam" id="PF01012">
    <property type="entry name" value="ETF"/>
    <property type="match status" value="1"/>
</dbReference>
<evidence type="ECO:0000313" key="9">
    <source>
        <dbReference type="EMBL" id="NKY23359.1"/>
    </source>
</evidence>
<dbReference type="Proteomes" id="UP000581206">
    <property type="component" value="Unassembled WGS sequence"/>
</dbReference>
<sequence length="298" mass="29457">MSTIILTAGDARISALVERADAPVTALVVGDRAAADAVAAVPGLDAVHWLPLPEGVPAEAAAPAVAAAVAATPPALVLAAGRPAERVLAGAVAARLGAPAFTEVAELRVEGDTVQLTRSVAGGIARSTEQVTGTAVVIGDGGPAATGGSAPVTEIEGAPATGVTITATSPAERAAVDLGKAGRIVSAGRGVKAREDLALVEALATALDAELACSRPLAEGVGWFSHDRYVGVTGQRVAPALYLAVGISGQLQHTVGARGAGTVVAINSDPACPYFAEADYCLVGDLYQIVPALTEALS</sequence>
<reference evidence="9 10" key="1">
    <citation type="submission" date="2020-04" db="EMBL/GenBank/DDBJ databases">
        <title>MicrobeNet Type strains.</title>
        <authorList>
            <person name="Nicholson A.C."/>
        </authorList>
    </citation>
    <scope>NUCLEOTIDE SEQUENCE [LARGE SCALE GENOMIC DNA]</scope>
    <source>
        <strain evidence="9 10">ATCC BAA-788</strain>
    </source>
</reference>
<proteinExistence type="inferred from homology"/>
<dbReference type="FunFam" id="3.40.50.1220:FF:000004">
    <property type="entry name" value="Electron transfer flavoprotein"/>
    <property type="match status" value="1"/>
</dbReference>
<feature type="binding site" evidence="6">
    <location>
        <begin position="246"/>
        <end position="253"/>
    </location>
    <ligand>
        <name>FAD</name>
        <dbReference type="ChEBI" id="CHEBI:57692"/>
    </ligand>
</feature>
<evidence type="ECO:0000256" key="6">
    <source>
        <dbReference type="PIRSR" id="PIRSR000089-1"/>
    </source>
</evidence>
<dbReference type="InterPro" id="IPR014730">
    <property type="entry name" value="ETF_a/b_N"/>
</dbReference>
<dbReference type="PIRSF" id="PIRSF000089">
    <property type="entry name" value="Electra_flavoP_a"/>
    <property type="match status" value="1"/>
</dbReference>
<dbReference type="InterPro" id="IPR001308">
    <property type="entry name" value="ETF_a/FixB"/>
</dbReference>
<dbReference type="Gene3D" id="3.40.50.1220">
    <property type="entry name" value="TPP-binding domain"/>
    <property type="match status" value="1"/>
</dbReference>
<feature type="binding site" evidence="6">
    <location>
        <position position="189"/>
    </location>
    <ligand>
        <name>FAD</name>
        <dbReference type="ChEBI" id="CHEBI:57692"/>
    </ligand>
</feature>
<evidence type="ECO:0000259" key="8">
    <source>
        <dbReference type="Pfam" id="PF01012"/>
    </source>
</evidence>
<dbReference type="RefSeq" id="WP_168630485.1">
    <property type="nucleotide sequence ID" value="NZ_BONL01000002.1"/>
</dbReference>
<dbReference type="PANTHER" id="PTHR43153">
    <property type="entry name" value="ELECTRON TRANSFER FLAVOPROTEIN ALPHA"/>
    <property type="match status" value="1"/>
</dbReference>
<feature type="binding site" evidence="6">
    <location>
        <position position="267"/>
    </location>
    <ligand>
        <name>FAD</name>
        <dbReference type="ChEBI" id="CHEBI:57692"/>
    </ligand>
</feature>
<dbReference type="SUPFAM" id="SSF52467">
    <property type="entry name" value="DHS-like NAD/FAD-binding domain"/>
    <property type="match status" value="1"/>
</dbReference>
<protein>
    <submittedName>
        <fullName evidence="9">Electron transfer flavoprotein subunit alpha/FixB family protein</fullName>
    </submittedName>
</protein>
<dbReference type="GO" id="GO:0050660">
    <property type="term" value="F:flavin adenine dinucleotide binding"/>
    <property type="evidence" value="ECO:0007669"/>
    <property type="project" value="InterPro"/>
</dbReference>
<dbReference type="SUPFAM" id="SSF52402">
    <property type="entry name" value="Adenine nucleotide alpha hydrolases-like"/>
    <property type="match status" value="1"/>
</dbReference>
<organism evidence="9 10">
    <name type="scientific">Cellulomonas denverensis</name>
    <dbReference type="NCBI Taxonomy" id="264297"/>
    <lineage>
        <taxon>Bacteria</taxon>
        <taxon>Bacillati</taxon>
        <taxon>Actinomycetota</taxon>
        <taxon>Actinomycetes</taxon>
        <taxon>Micrococcales</taxon>
        <taxon>Cellulomonadaceae</taxon>
        <taxon>Cellulomonas</taxon>
    </lineage>
</organism>
<gene>
    <name evidence="9" type="ORF">HGA03_11865</name>
</gene>
<evidence type="ECO:0000256" key="3">
    <source>
        <dbReference type="ARBA" id="ARBA00022448"/>
    </source>
</evidence>
<feature type="domain" description="Electron transfer flavoprotein alpha subunit C-terminal" evidence="7">
    <location>
        <begin position="177"/>
        <end position="257"/>
    </location>
</feature>
<dbReference type="Gene3D" id="3.40.50.620">
    <property type="entry name" value="HUPs"/>
    <property type="match status" value="1"/>
</dbReference>
<comment type="caution">
    <text evidence="9">The sequence shown here is derived from an EMBL/GenBank/DDBJ whole genome shotgun (WGS) entry which is preliminary data.</text>
</comment>
<dbReference type="Pfam" id="PF00766">
    <property type="entry name" value="ETF_alpha"/>
    <property type="match status" value="1"/>
</dbReference>
<dbReference type="InterPro" id="IPR014731">
    <property type="entry name" value="ETF_asu_C"/>
</dbReference>
<feature type="binding site" evidence="6">
    <location>
        <begin position="214"/>
        <end position="215"/>
    </location>
    <ligand>
        <name>FAD</name>
        <dbReference type="ChEBI" id="CHEBI:57692"/>
    </ligand>
</feature>
<dbReference type="EMBL" id="JAAXOX010000005">
    <property type="protein sequence ID" value="NKY23359.1"/>
    <property type="molecule type" value="Genomic_DNA"/>
</dbReference>
<evidence type="ECO:0000313" key="10">
    <source>
        <dbReference type="Proteomes" id="UP000581206"/>
    </source>
</evidence>
<accession>A0A7X6KWP8</accession>
<dbReference type="AlphaFoldDB" id="A0A7X6KWP8"/>
<keyword evidence="10" id="KW-1185">Reference proteome</keyword>
<keyword evidence="3" id="KW-0813">Transport</keyword>
<evidence type="ECO:0000256" key="1">
    <source>
        <dbReference type="ARBA" id="ARBA00005817"/>
    </source>
</evidence>